<dbReference type="EMBL" id="AP024425">
    <property type="protein sequence ID" value="BCR94927.1"/>
    <property type="molecule type" value="Genomic_DNA"/>
</dbReference>
<evidence type="ECO:0000313" key="1">
    <source>
        <dbReference type="EMBL" id="BCR94927.1"/>
    </source>
</evidence>
<reference evidence="1" key="1">
    <citation type="submission" date="2021-01" db="EMBL/GenBank/DDBJ databases">
        <authorList>
            <consortium name="Aspergillus luchuensis mut. kawachii IFO 4304 genome sequencing consortium"/>
            <person name="Kazuki M."/>
            <person name="Futagami T."/>
        </authorList>
    </citation>
    <scope>NUCLEOTIDE SEQUENCE</scope>
    <source>
        <strain evidence="1">IFO 4308</strain>
    </source>
</reference>
<dbReference type="GeneID" id="64956252"/>
<dbReference type="Proteomes" id="UP000661280">
    <property type="component" value="Chromosome 1"/>
</dbReference>
<reference evidence="1" key="2">
    <citation type="submission" date="2021-02" db="EMBL/GenBank/DDBJ databases">
        <title>Aspergillus luchuensis mut. kawachii IFO 4304 genome sequence.</title>
        <authorList>
            <person name="Mori K."/>
            <person name="Kadooka C."/>
            <person name="Goto M."/>
            <person name="Futagami T."/>
        </authorList>
    </citation>
    <scope>NUCLEOTIDE SEQUENCE</scope>
    <source>
        <strain evidence="1">IFO 4308</strain>
    </source>
</reference>
<proteinExistence type="predicted"/>
<protein>
    <submittedName>
        <fullName evidence="1">Uncharacterized protein</fullName>
    </submittedName>
</protein>
<keyword evidence="2" id="KW-1185">Reference proteome</keyword>
<dbReference type="RefSeq" id="XP_041538693.1">
    <property type="nucleotide sequence ID" value="XM_041684516.1"/>
</dbReference>
<organism evidence="1 2">
    <name type="scientific">Aspergillus kawachii</name>
    <name type="common">White koji mold</name>
    <name type="synonym">Aspergillus awamori var. kawachi</name>
    <dbReference type="NCBI Taxonomy" id="1069201"/>
    <lineage>
        <taxon>Eukaryota</taxon>
        <taxon>Fungi</taxon>
        <taxon>Dikarya</taxon>
        <taxon>Ascomycota</taxon>
        <taxon>Pezizomycotina</taxon>
        <taxon>Eurotiomycetes</taxon>
        <taxon>Eurotiomycetidae</taxon>
        <taxon>Eurotiales</taxon>
        <taxon>Aspergillaceae</taxon>
        <taxon>Aspergillus</taxon>
        <taxon>Aspergillus subgen. Circumdati</taxon>
    </lineage>
</organism>
<name>A0A7R7WQZ1_ASPKA</name>
<dbReference type="AlphaFoldDB" id="A0A7R7WQZ1"/>
<dbReference type="KEGG" id="aluc:AKAW2_11973A"/>
<gene>
    <name evidence="1" type="ORF">AKAW2_11973A</name>
</gene>
<accession>A0A7R7WQZ1</accession>
<sequence length="312" mass="34578">MMSSSSTEWEVSSLTVNTGTADGATDALYANGRMQVPVYVSISAIDPDKNVPYSLTEAELESIKLVDYYSTSTELSGDWVYSTLENGFAHSGTTSPSLRSTSQSIKFWVSTSKVEKKNIAASVKQPDGKIVTTHESGFDYHVTLVGNPPINYTTDNITIQDTKSGDGSSASYSWSLLNYYISTNDHDLIKADLFIEQAESLFYNSENMVANLYTASKPSSVYNLLYVWEYGDQATKLLGPLNLLAETPAVTVNDKKNNLCLTMMNLTYTYVRENEVFIRGNHFTLYDIYGNSGKFKAELTNEGEVVIHNMQD</sequence>
<evidence type="ECO:0000313" key="2">
    <source>
        <dbReference type="Proteomes" id="UP000661280"/>
    </source>
</evidence>
<dbReference type="OrthoDB" id="4463410at2759"/>